<evidence type="ECO:0000256" key="1">
    <source>
        <dbReference type="SAM" id="Phobius"/>
    </source>
</evidence>
<dbReference type="AlphaFoldDB" id="A0AAV3SXI0"/>
<protein>
    <submittedName>
        <fullName evidence="3">HPP family protein</fullName>
    </submittedName>
</protein>
<dbReference type="Pfam" id="PF04982">
    <property type="entry name" value="TM_HPP"/>
    <property type="match status" value="1"/>
</dbReference>
<organism evidence="3 4">
    <name type="scientific">Salarchaeum japonicum</name>
    <dbReference type="NCBI Taxonomy" id="555573"/>
    <lineage>
        <taxon>Archaea</taxon>
        <taxon>Methanobacteriati</taxon>
        <taxon>Methanobacteriota</taxon>
        <taxon>Stenosarchaea group</taxon>
        <taxon>Halobacteria</taxon>
        <taxon>Halobacteriales</taxon>
        <taxon>Halobacteriaceae</taxon>
    </lineage>
</organism>
<sequence>MLDRLRERIRAARRRAGRIERREVNEFRRWLETTSNLTRVSVLLFVPLLMGFVTLLSQLVPNISFLLFPPLASSTYTLFADPEGRYADPRRFVGGLTLGAFCGWLALEATAIAYGVSPTTMDVHASGAALAILFTGVSTWLLDLELPTAFSTALLVLLTGNAQLAYLAGVLVSSLVVAGVFVAWRRQFYEQRARYLYQTTQGDDHVLVPMRGEHVTETAMFGARVAAAHDAAKVVLLDVMDERTVAQATRARLDEGVENPEECAQEEVAAEAARELERHAAHIETRVGVPVEVVVAVDRQAPAETVFDTAERTNCDLVVTPYEEEDDATSPFVRTILRGPVDAIAFRSATGSTTWKRVMVPVRTASDLAHAMIDYAARLAGHAGTVSVCTCIDHERERRSAESMLANLVETIECRSETRVSRSSIESFIERNDAHYDLVVLGASSNRSAASRVVSPPTFSRIDDVETDVAVVHRT</sequence>
<dbReference type="Proteomes" id="UP001500194">
    <property type="component" value="Unassembled WGS sequence"/>
</dbReference>
<keyword evidence="1" id="KW-1133">Transmembrane helix</keyword>
<keyword evidence="1" id="KW-0472">Membrane</keyword>
<feature type="transmembrane region" description="Helical" evidence="1">
    <location>
        <begin position="92"/>
        <end position="116"/>
    </location>
</feature>
<evidence type="ECO:0000313" key="3">
    <source>
        <dbReference type="EMBL" id="GAA0645730.1"/>
    </source>
</evidence>
<feature type="transmembrane region" description="Helical" evidence="1">
    <location>
        <begin position="123"/>
        <end position="142"/>
    </location>
</feature>
<feature type="transmembrane region" description="Helical" evidence="1">
    <location>
        <begin position="37"/>
        <end position="60"/>
    </location>
</feature>
<feature type="domain" description="HPP transmembrane region" evidence="2">
    <location>
        <begin position="45"/>
        <end position="186"/>
    </location>
</feature>
<dbReference type="EMBL" id="BAAADU010000002">
    <property type="protein sequence ID" value="GAA0645730.1"/>
    <property type="molecule type" value="Genomic_DNA"/>
</dbReference>
<dbReference type="InterPro" id="IPR058581">
    <property type="entry name" value="TM_HPP"/>
</dbReference>
<dbReference type="Gene3D" id="3.40.50.12370">
    <property type="match status" value="1"/>
</dbReference>
<comment type="caution">
    <text evidence="3">The sequence shown here is derived from an EMBL/GenBank/DDBJ whole genome shotgun (WGS) entry which is preliminary data.</text>
</comment>
<dbReference type="GeneID" id="68572387"/>
<keyword evidence="1" id="KW-0812">Transmembrane</keyword>
<proteinExistence type="predicted"/>
<accession>A0AAV3SXI0</accession>
<keyword evidence="4" id="KW-1185">Reference proteome</keyword>
<dbReference type="RefSeq" id="WP_227261791.1">
    <property type="nucleotide sequence ID" value="NZ_BAAADU010000002.1"/>
</dbReference>
<feature type="transmembrane region" description="Helical" evidence="1">
    <location>
        <begin position="162"/>
        <end position="184"/>
    </location>
</feature>
<gene>
    <name evidence="3" type="ORF">GCM10009019_04960</name>
</gene>
<name>A0AAV3SXI0_9EURY</name>
<reference evidence="3 4" key="1">
    <citation type="journal article" date="2019" name="Int. J. Syst. Evol. Microbiol.">
        <title>The Global Catalogue of Microorganisms (GCM) 10K type strain sequencing project: providing services to taxonomists for standard genome sequencing and annotation.</title>
        <authorList>
            <consortium name="The Broad Institute Genomics Platform"/>
            <consortium name="The Broad Institute Genome Sequencing Center for Infectious Disease"/>
            <person name="Wu L."/>
            <person name="Ma J."/>
        </authorList>
    </citation>
    <scope>NUCLEOTIDE SEQUENCE [LARGE SCALE GENOMIC DNA]</scope>
    <source>
        <strain evidence="3 4">JCM 16327</strain>
    </source>
</reference>
<evidence type="ECO:0000259" key="2">
    <source>
        <dbReference type="Pfam" id="PF04982"/>
    </source>
</evidence>
<evidence type="ECO:0000313" key="4">
    <source>
        <dbReference type="Proteomes" id="UP001500194"/>
    </source>
</evidence>
<dbReference type="SUPFAM" id="SSF52402">
    <property type="entry name" value="Adenine nucleotide alpha hydrolases-like"/>
    <property type="match status" value="2"/>
</dbReference>